<dbReference type="GO" id="GO:0016020">
    <property type="term" value="C:membrane"/>
    <property type="evidence" value="ECO:0007669"/>
    <property type="project" value="UniProtKB-SubCell"/>
</dbReference>
<keyword evidence="5 6" id="KW-0472">Membrane</keyword>
<keyword evidence="4 6" id="KW-1133">Transmembrane helix</keyword>
<dbReference type="InParanoid" id="A0A1Y1UQZ5"/>
<feature type="transmembrane region" description="Helical" evidence="6">
    <location>
        <begin position="190"/>
        <end position="209"/>
    </location>
</feature>
<protein>
    <submittedName>
        <fullName evidence="7">Major facilitator superfamily domain-containing protein</fullName>
    </submittedName>
</protein>
<feature type="transmembrane region" description="Helical" evidence="6">
    <location>
        <begin position="259"/>
        <end position="279"/>
    </location>
</feature>
<dbReference type="Gene3D" id="1.20.1250.20">
    <property type="entry name" value="MFS general substrate transporter like domains"/>
    <property type="match status" value="1"/>
</dbReference>
<feature type="transmembrane region" description="Helical" evidence="6">
    <location>
        <begin position="123"/>
        <end position="143"/>
    </location>
</feature>
<comment type="subcellular location">
    <subcellularLocation>
        <location evidence="1">Membrane</location>
        <topology evidence="1">Multi-pass membrane protein</topology>
    </subcellularLocation>
</comment>
<feature type="transmembrane region" description="Helical" evidence="6">
    <location>
        <begin position="387"/>
        <end position="407"/>
    </location>
</feature>
<evidence type="ECO:0000313" key="8">
    <source>
        <dbReference type="Proteomes" id="UP000193218"/>
    </source>
</evidence>
<keyword evidence="8" id="KW-1185">Reference proteome</keyword>
<feature type="transmembrane region" description="Helical" evidence="6">
    <location>
        <begin position="93"/>
        <end position="111"/>
    </location>
</feature>
<dbReference type="RefSeq" id="XP_021874152.1">
    <property type="nucleotide sequence ID" value="XM_022012413.1"/>
</dbReference>
<dbReference type="GO" id="GO:0022857">
    <property type="term" value="F:transmembrane transporter activity"/>
    <property type="evidence" value="ECO:0007669"/>
    <property type="project" value="InterPro"/>
</dbReference>
<dbReference type="GeneID" id="33554221"/>
<dbReference type="Proteomes" id="UP000193218">
    <property type="component" value="Unassembled WGS sequence"/>
</dbReference>
<gene>
    <name evidence="7" type="ORF">BD324DRAFT_2971</name>
</gene>
<dbReference type="InterPro" id="IPR011701">
    <property type="entry name" value="MFS"/>
</dbReference>
<accession>A0A1Y1UQZ5</accession>
<dbReference type="OrthoDB" id="6730379at2759"/>
<reference evidence="7 8" key="1">
    <citation type="submission" date="2017-03" db="EMBL/GenBank/DDBJ databases">
        <title>Widespread Adenine N6-methylation of Active Genes in Fungi.</title>
        <authorList>
            <consortium name="DOE Joint Genome Institute"/>
            <person name="Mondo S.J."/>
            <person name="Dannebaum R.O."/>
            <person name="Kuo R.C."/>
            <person name="Louie K.B."/>
            <person name="Bewick A.J."/>
            <person name="Labutti K."/>
            <person name="Haridas S."/>
            <person name="Kuo A."/>
            <person name="Salamov A."/>
            <person name="Ahrendt S.R."/>
            <person name="Lau R."/>
            <person name="Bowen B.P."/>
            <person name="Lipzen A."/>
            <person name="Sullivan W."/>
            <person name="Andreopoulos W.B."/>
            <person name="Clum A."/>
            <person name="Lindquist E."/>
            <person name="Daum C."/>
            <person name="Northen T.R."/>
            <person name="Ramamoorthy G."/>
            <person name="Schmitz R.J."/>
            <person name="Gryganskyi A."/>
            <person name="Culley D."/>
            <person name="Magnuson J."/>
            <person name="James T.Y."/>
            <person name="O'Malley M.A."/>
            <person name="Stajich J.E."/>
            <person name="Spatafora J.W."/>
            <person name="Visel A."/>
            <person name="Grigoriev I.V."/>
        </authorList>
    </citation>
    <scope>NUCLEOTIDE SEQUENCE [LARGE SCALE GENOMIC DNA]</scope>
    <source>
        <strain evidence="7 8">NRRL Y-17943</strain>
    </source>
</reference>
<sequence>MGSMFAEDDISDEEYKRVKRKTDLILIPLMFWMYGIQQSDKTGLATMNIFGLQTDTHMHGREYSLLTVMFYVAYAIFEFPFNYLMQRLNIGKTLAVFMFLWGIVVFVQAFFKTWAEFMVFRTLQGMLECTISPGFNILIAKWYTSREHSSRALCFQSANALWGIPVNLTFYGVAKYEEHHPGSFRAWRSMSLFLGTQTLIASVLAWFFLGTPNDVRWLTKREKVVAQARVLRNHAGTDKTGTKGWNWDQAWSTFADPVLYFQFCITFLACIVNGALTTFGTQIQTSFGFSPYQVVLYDNVRNTISTIWFLIIGISSTRYLGIRMYWMIVSTAVVFIAMLVIALLPIEDQYRWPKLGCYWLTNFQVIPSFSAWALISSNTAGRTKISVLSAMVFIAYCTGNIAGSQVMKPKDAPHYVPGVITMSTTMGVSCLVITLWRLYLVRQNKKKAEIVAAMGLTPEEAERRGQELGAQDVTDVDNPFFRYSM</sequence>
<evidence type="ECO:0000256" key="4">
    <source>
        <dbReference type="ARBA" id="ARBA00022989"/>
    </source>
</evidence>
<proteinExistence type="predicted"/>
<dbReference type="Pfam" id="PF07690">
    <property type="entry name" value="MFS_1"/>
    <property type="match status" value="1"/>
</dbReference>
<dbReference type="InterPro" id="IPR036259">
    <property type="entry name" value="MFS_trans_sf"/>
</dbReference>
<keyword evidence="3 6" id="KW-0812">Transmembrane</keyword>
<dbReference type="PANTHER" id="PTHR43791">
    <property type="entry name" value="PERMEASE-RELATED"/>
    <property type="match status" value="1"/>
</dbReference>
<feature type="transmembrane region" description="Helical" evidence="6">
    <location>
        <begin position="358"/>
        <end position="375"/>
    </location>
</feature>
<evidence type="ECO:0000256" key="6">
    <source>
        <dbReference type="SAM" id="Phobius"/>
    </source>
</evidence>
<evidence type="ECO:0000256" key="5">
    <source>
        <dbReference type="ARBA" id="ARBA00023136"/>
    </source>
</evidence>
<feature type="transmembrane region" description="Helical" evidence="6">
    <location>
        <begin position="63"/>
        <end position="81"/>
    </location>
</feature>
<organism evidence="7 8">
    <name type="scientific">Kockovaella imperatae</name>
    <dbReference type="NCBI Taxonomy" id="4999"/>
    <lineage>
        <taxon>Eukaryota</taxon>
        <taxon>Fungi</taxon>
        <taxon>Dikarya</taxon>
        <taxon>Basidiomycota</taxon>
        <taxon>Agaricomycotina</taxon>
        <taxon>Tremellomycetes</taxon>
        <taxon>Tremellales</taxon>
        <taxon>Cuniculitremaceae</taxon>
        <taxon>Kockovaella</taxon>
    </lineage>
</organism>
<dbReference type="PANTHER" id="PTHR43791:SF7">
    <property type="entry name" value="MAJOR FACILITATOR SUPERFAMILY (MFS) PROFILE DOMAIN-CONTAINING PROTEIN"/>
    <property type="match status" value="1"/>
</dbReference>
<feature type="transmembrane region" description="Helical" evidence="6">
    <location>
        <begin position="419"/>
        <end position="440"/>
    </location>
</feature>
<evidence type="ECO:0000313" key="7">
    <source>
        <dbReference type="EMBL" id="ORX40473.1"/>
    </source>
</evidence>
<dbReference type="STRING" id="4999.A0A1Y1UQZ5"/>
<evidence type="ECO:0000256" key="1">
    <source>
        <dbReference type="ARBA" id="ARBA00004141"/>
    </source>
</evidence>
<comment type="caution">
    <text evidence="7">The sequence shown here is derived from an EMBL/GenBank/DDBJ whole genome shotgun (WGS) entry which is preliminary data.</text>
</comment>
<name>A0A1Y1UQZ5_9TREE</name>
<evidence type="ECO:0000256" key="2">
    <source>
        <dbReference type="ARBA" id="ARBA00022448"/>
    </source>
</evidence>
<dbReference type="AlphaFoldDB" id="A0A1Y1UQZ5"/>
<dbReference type="EMBL" id="NBSH01000001">
    <property type="protein sequence ID" value="ORX40473.1"/>
    <property type="molecule type" value="Genomic_DNA"/>
</dbReference>
<keyword evidence="2" id="KW-0813">Transport</keyword>
<dbReference type="SUPFAM" id="SSF103473">
    <property type="entry name" value="MFS general substrate transporter"/>
    <property type="match status" value="1"/>
</dbReference>
<evidence type="ECO:0000256" key="3">
    <source>
        <dbReference type="ARBA" id="ARBA00022692"/>
    </source>
</evidence>
<feature type="transmembrane region" description="Helical" evidence="6">
    <location>
        <begin position="324"/>
        <end position="346"/>
    </location>
</feature>